<organism evidence="1 2">
    <name type="scientific">Pseudomonas arsenicoxydans</name>
    <dbReference type="NCBI Taxonomy" id="702115"/>
    <lineage>
        <taxon>Bacteria</taxon>
        <taxon>Pseudomonadati</taxon>
        <taxon>Pseudomonadota</taxon>
        <taxon>Gammaproteobacteria</taxon>
        <taxon>Pseudomonadales</taxon>
        <taxon>Pseudomonadaceae</taxon>
        <taxon>Pseudomonas</taxon>
    </lineage>
</organism>
<evidence type="ECO:0000313" key="2">
    <source>
        <dbReference type="Proteomes" id="UP000291121"/>
    </source>
</evidence>
<reference evidence="1 2" key="1">
    <citation type="submission" date="2017-11" db="EMBL/GenBank/DDBJ databases">
        <title>Genome sequence of Pseudomonas arsenicoxydans ACM1.</title>
        <authorList>
            <person name="Nascimento F.X."/>
        </authorList>
    </citation>
    <scope>NUCLEOTIDE SEQUENCE [LARGE SCALE GENOMIC DNA]</scope>
    <source>
        <strain evidence="1 2">ACM1</strain>
    </source>
</reference>
<dbReference type="EMBL" id="CP024767">
    <property type="protein sequence ID" value="QAY82446.1"/>
    <property type="molecule type" value="Genomic_DNA"/>
</dbReference>
<gene>
    <name evidence="1" type="ORF">CUN61_00060</name>
</gene>
<dbReference type="AlphaFoldDB" id="A0A4P6FXV2"/>
<evidence type="ECO:0000313" key="1">
    <source>
        <dbReference type="EMBL" id="QAY82446.1"/>
    </source>
</evidence>
<accession>A0A4P6FXV2</accession>
<sequence length="149" mass="16721">MNEKYLWENSNAVSGTLTTVPLSEIGPLKAPAFRFITNRTLVMFSARQEIEAGKYHHVHIEFPFDIKNGRHDFTETGLIRPPLVALIWNYGNAFRPLLSRPGIGYIDIDFDSINGTLNAQFSFGFNGEINESTGQIKDGAGMEYLEPKP</sequence>
<dbReference type="Proteomes" id="UP000291121">
    <property type="component" value="Chromosome"/>
</dbReference>
<keyword evidence="2" id="KW-1185">Reference proteome</keyword>
<protein>
    <submittedName>
        <fullName evidence="1">Uncharacterized protein</fullName>
    </submittedName>
</protein>
<proteinExistence type="predicted"/>
<name>A0A4P6FXV2_9PSED</name>
<dbReference type="RefSeq" id="WP_208669926.1">
    <property type="nucleotide sequence ID" value="NZ_CP024767.1"/>
</dbReference>